<dbReference type="OrthoDB" id="196717at2759"/>
<evidence type="ECO:0000256" key="4">
    <source>
        <dbReference type="ARBA" id="ARBA00023136"/>
    </source>
</evidence>
<name>T0L4P7_9MICR</name>
<feature type="transmembrane region" description="Helical" evidence="6">
    <location>
        <begin position="45"/>
        <end position="64"/>
    </location>
</feature>
<comment type="similarity">
    <text evidence="2 5">Belongs to the CDP-alcohol phosphatidyltransferase class-I family.</text>
</comment>
<feature type="transmembrane region" description="Helical" evidence="6">
    <location>
        <begin position="161"/>
        <end position="180"/>
    </location>
</feature>
<dbReference type="EMBL" id="KE647367">
    <property type="protein sequence ID" value="EQB59748.1"/>
    <property type="molecule type" value="Genomic_DNA"/>
</dbReference>
<dbReference type="PANTHER" id="PTHR10414:SF37">
    <property type="entry name" value="BB IN A BOXCAR, ISOFORM C"/>
    <property type="match status" value="1"/>
</dbReference>
<dbReference type="InterPro" id="IPR048254">
    <property type="entry name" value="CDP_ALCOHOL_P_TRANSF_CS"/>
</dbReference>
<dbReference type="Pfam" id="PF01066">
    <property type="entry name" value="CDP-OH_P_transf"/>
    <property type="match status" value="1"/>
</dbReference>
<comment type="subcellular location">
    <subcellularLocation>
        <location evidence="1">Membrane</location>
    </subcellularLocation>
</comment>
<evidence type="ECO:0000256" key="6">
    <source>
        <dbReference type="SAM" id="Phobius"/>
    </source>
</evidence>
<keyword evidence="6" id="KW-1133">Transmembrane helix</keyword>
<keyword evidence="4 6" id="KW-0472">Membrane</keyword>
<dbReference type="Gene3D" id="1.20.120.1760">
    <property type="match status" value="1"/>
</dbReference>
<evidence type="ECO:0000256" key="3">
    <source>
        <dbReference type="ARBA" id="ARBA00022679"/>
    </source>
</evidence>
<dbReference type="PROSITE" id="PS00379">
    <property type="entry name" value="CDP_ALCOHOL_P_TRANSF"/>
    <property type="match status" value="1"/>
</dbReference>
<feature type="transmembrane region" description="Helical" evidence="6">
    <location>
        <begin position="241"/>
        <end position="266"/>
    </location>
</feature>
<sequence>MDNLDGAQARKLNEMSPMGQLFDHGVDSCAVFFCLIGVISSYQFGYSYTSVMCIISVMFGFYLSGLEEKYTGIFEFGYISAPTEGMMLVIGMHLFSSFWDKHCKNLSQILTHCAQLTRIIPQLKISPLFILALIVFLYNFLTSFIKSLRCKKYKSIRQICFSYISILPLIIPLIIFHNTFENSPTLKMINFIIFAQNFSLKYVDEIFTNMIGTKPILFNLNFVIYIFFGIVAKYIDKTKIFMLLLFSTSYYIVSMYVMILSCHKALKINILHLNNTKKTKILIKKLIHYVLKFETVKLFNIFTFIFYHKCYY</sequence>
<feature type="transmembrane region" description="Helical" evidence="6">
    <location>
        <begin position="216"/>
        <end position="235"/>
    </location>
</feature>
<dbReference type="VEuPathDB" id="MicrosporidiaDB:NAPIS_ORF02677"/>
<evidence type="ECO:0000256" key="2">
    <source>
        <dbReference type="ARBA" id="ARBA00010441"/>
    </source>
</evidence>
<dbReference type="GO" id="GO:0016780">
    <property type="term" value="F:phosphotransferase activity, for other substituted phosphate groups"/>
    <property type="evidence" value="ECO:0007669"/>
    <property type="project" value="InterPro"/>
</dbReference>
<feature type="transmembrane region" description="Helical" evidence="6">
    <location>
        <begin position="21"/>
        <end position="39"/>
    </location>
</feature>
<keyword evidence="3 5" id="KW-0808">Transferase</keyword>
<organism evidence="7 8">
    <name type="scientific">Vairimorpha apis BRL 01</name>
    <dbReference type="NCBI Taxonomy" id="1037528"/>
    <lineage>
        <taxon>Eukaryota</taxon>
        <taxon>Fungi</taxon>
        <taxon>Fungi incertae sedis</taxon>
        <taxon>Microsporidia</taxon>
        <taxon>Nosematidae</taxon>
        <taxon>Vairimorpha</taxon>
    </lineage>
</organism>
<accession>T0L4P7</accession>
<feature type="transmembrane region" description="Helical" evidence="6">
    <location>
        <begin position="76"/>
        <end position="99"/>
    </location>
</feature>
<feature type="transmembrane region" description="Helical" evidence="6">
    <location>
        <begin position="286"/>
        <end position="307"/>
    </location>
</feature>
<dbReference type="GO" id="GO:0008654">
    <property type="term" value="P:phospholipid biosynthetic process"/>
    <property type="evidence" value="ECO:0007669"/>
    <property type="project" value="InterPro"/>
</dbReference>
<keyword evidence="8" id="KW-1185">Reference proteome</keyword>
<reference evidence="7 8" key="1">
    <citation type="journal article" date="2013" name="BMC Genomics">
        <title>Genome sequencing and comparative genomics of honey bee microsporidia, Nosema apis reveal novel insights into host-parasite interactions.</title>
        <authorList>
            <person name="Chen Yp."/>
            <person name="Pettis J.S."/>
            <person name="Zhao Y."/>
            <person name="Liu X."/>
            <person name="Tallon L.J."/>
            <person name="Sadzewicz L.D."/>
            <person name="Li R."/>
            <person name="Zheng H."/>
            <person name="Huang S."/>
            <person name="Zhang X."/>
            <person name="Hamilton M.C."/>
            <person name="Pernal S.F."/>
            <person name="Melathopoulos A.P."/>
            <person name="Yan X."/>
            <person name="Evans J.D."/>
        </authorList>
    </citation>
    <scope>NUCLEOTIDE SEQUENCE [LARGE SCALE GENOMIC DNA]</scope>
    <source>
        <strain evidence="7 8">BRL 01</strain>
    </source>
</reference>
<dbReference type="AlphaFoldDB" id="T0L4P7"/>
<gene>
    <name evidence="7" type="ORF">NAPIS_ORF02677</name>
</gene>
<dbReference type="PANTHER" id="PTHR10414">
    <property type="entry name" value="ETHANOLAMINEPHOSPHOTRANSFERASE"/>
    <property type="match status" value="1"/>
</dbReference>
<dbReference type="GO" id="GO:0016020">
    <property type="term" value="C:membrane"/>
    <property type="evidence" value="ECO:0007669"/>
    <property type="project" value="UniProtKB-SubCell"/>
</dbReference>
<dbReference type="Proteomes" id="UP000053780">
    <property type="component" value="Unassembled WGS sequence"/>
</dbReference>
<protein>
    <submittedName>
        <fullName evidence="7">Cdp-alcohol phosphatidyltransferase</fullName>
    </submittedName>
</protein>
<feature type="transmembrane region" description="Helical" evidence="6">
    <location>
        <begin position="186"/>
        <end position="204"/>
    </location>
</feature>
<evidence type="ECO:0000256" key="5">
    <source>
        <dbReference type="RuleBase" id="RU003750"/>
    </source>
</evidence>
<feature type="transmembrane region" description="Helical" evidence="6">
    <location>
        <begin position="119"/>
        <end position="141"/>
    </location>
</feature>
<dbReference type="InterPro" id="IPR043130">
    <property type="entry name" value="CDP-OH_PTrfase_TM_dom"/>
</dbReference>
<evidence type="ECO:0000256" key="1">
    <source>
        <dbReference type="ARBA" id="ARBA00004370"/>
    </source>
</evidence>
<evidence type="ECO:0000313" key="7">
    <source>
        <dbReference type="EMBL" id="EQB59748.1"/>
    </source>
</evidence>
<proteinExistence type="inferred from homology"/>
<evidence type="ECO:0000313" key="8">
    <source>
        <dbReference type="Proteomes" id="UP000053780"/>
    </source>
</evidence>
<dbReference type="InterPro" id="IPR014472">
    <property type="entry name" value="CHOPT"/>
</dbReference>
<dbReference type="HOGENOM" id="CLU_035066_6_0_1"/>
<dbReference type="InterPro" id="IPR000462">
    <property type="entry name" value="CDP-OH_P_trans"/>
</dbReference>
<keyword evidence="6" id="KW-0812">Transmembrane</keyword>